<comment type="similarity">
    <text evidence="1 5">Belongs to the glycosyl hydrolase 43 family.</text>
</comment>
<evidence type="ECO:0000259" key="6">
    <source>
        <dbReference type="Pfam" id="PF18962"/>
    </source>
</evidence>
<evidence type="ECO:0000313" key="7">
    <source>
        <dbReference type="EMBL" id="MBT1703587.1"/>
    </source>
</evidence>
<name>A0ABS5VQ55_9BACT</name>
<dbReference type="Proteomes" id="UP000772618">
    <property type="component" value="Unassembled WGS sequence"/>
</dbReference>
<protein>
    <submittedName>
        <fullName evidence="7">Family 43 glycosylhydrolase</fullName>
    </submittedName>
</protein>
<sequence>MPLKTFVYSLLITVVSLTSSYSQKTFTNPLRKSGPDPFIVYHNGFYYLTYTINPADQPGGNGIEIVKTTSLAEINGTDASLVWQETDKAKKYNMWAPELHRLKSEKGYKWYLYYTSGSDMCCEGQRIHVLESEHDDPMGPYNYKSQLTKDYSIDGSVFSIGNDLYFLYCKPYEGNHVYITSMKNPYTLKGPSVKISSPRYAWERAAGVVNEAPIALVRNGKIFVAYSYNDCSSANYGLGMLTADANSNLLDANSWHKSQKPVFQRNELNGVYGPGHNGFFKSPDGKEDWMVYHANSSPTDGCSAQRSPRAQKINWNADGTPDFGVPLALSSHITLPSGDPGPSGGIYLQALQETDNTAFKIYPNPSMDVVHIDYISEKDELINIQVLDVNGKLKADVCSRFVTKGIALKETFSLDNFQMGIYIIKVSSASINKHYKVQLSQY</sequence>
<dbReference type="NCBIfam" id="TIGR04183">
    <property type="entry name" value="Por_Secre_tail"/>
    <property type="match status" value="1"/>
</dbReference>
<dbReference type="InterPro" id="IPR006710">
    <property type="entry name" value="Glyco_hydro_43"/>
</dbReference>
<dbReference type="InterPro" id="IPR023296">
    <property type="entry name" value="Glyco_hydro_beta-prop_sf"/>
</dbReference>
<evidence type="ECO:0000313" key="8">
    <source>
        <dbReference type="Proteomes" id="UP000772618"/>
    </source>
</evidence>
<reference evidence="7 8" key="1">
    <citation type="submission" date="2021-05" db="EMBL/GenBank/DDBJ databases">
        <title>A Polyphasic approach of four new species of the genus Ohtaekwangia: Ohtaekwangia histidinii sp. nov., Ohtaekwangia cretensis sp. nov., Ohtaekwangia indiensis sp. nov., Ohtaekwangia reichenbachii sp. nov. from diverse environment.</title>
        <authorList>
            <person name="Octaviana S."/>
        </authorList>
    </citation>
    <scope>NUCLEOTIDE SEQUENCE [LARGE SCALE GENOMIC DNA]</scope>
    <source>
        <strain evidence="7 8">PWU20</strain>
    </source>
</reference>
<organism evidence="7 8">
    <name type="scientific">Chryseosolibacter indicus</name>
    <dbReference type="NCBI Taxonomy" id="2782351"/>
    <lineage>
        <taxon>Bacteria</taxon>
        <taxon>Pseudomonadati</taxon>
        <taxon>Bacteroidota</taxon>
        <taxon>Cytophagia</taxon>
        <taxon>Cytophagales</taxon>
        <taxon>Chryseotaleaceae</taxon>
        <taxon>Chryseosolibacter</taxon>
    </lineage>
</organism>
<dbReference type="Pfam" id="PF04616">
    <property type="entry name" value="Glyco_hydro_43"/>
    <property type="match status" value="1"/>
</dbReference>
<proteinExistence type="inferred from homology"/>
<dbReference type="InterPro" id="IPR026444">
    <property type="entry name" value="Secre_tail"/>
</dbReference>
<evidence type="ECO:0000256" key="1">
    <source>
        <dbReference type="ARBA" id="ARBA00009865"/>
    </source>
</evidence>
<keyword evidence="4 5" id="KW-0326">Glycosidase</keyword>
<evidence type="ECO:0000256" key="4">
    <source>
        <dbReference type="ARBA" id="ARBA00023295"/>
    </source>
</evidence>
<dbReference type="EMBL" id="JAHESD010000017">
    <property type="protein sequence ID" value="MBT1703587.1"/>
    <property type="molecule type" value="Genomic_DNA"/>
</dbReference>
<dbReference type="Pfam" id="PF18962">
    <property type="entry name" value="Por_Secre_tail"/>
    <property type="match status" value="1"/>
</dbReference>
<dbReference type="RefSeq" id="WP_254153550.1">
    <property type="nucleotide sequence ID" value="NZ_JAHESD010000017.1"/>
</dbReference>
<dbReference type="PANTHER" id="PTHR43817">
    <property type="entry name" value="GLYCOSYL HYDROLASE"/>
    <property type="match status" value="1"/>
</dbReference>
<accession>A0ABS5VQ55</accession>
<evidence type="ECO:0000256" key="2">
    <source>
        <dbReference type="ARBA" id="ARBA00022729"/>
    </source>
</evidence>
<evidence type="ECO:0000256" key="5">
    <source>
        <dbReference type="RuleBase" id="RU361187"/>
    </source>
</evidence>
<dbReference type="PANTHER" id="PTHR43817:SF1">
    <property type="entry name" value="HYDROLASE, FAMILY 43, PUTATIVE (AFU_ORTHOLOGUE AFUA_3G01660)-RELATED"/>
    <property type="match status" value="1"/>
</dbReference>
<keyword evidence="3 5" id="KW-0378">Hydrolase</keyword>
<dbReference type="Gene3D" id="2.115.10.20">
    <property type="entry name" value="Glycosyl hydrolase domain, family 43"/>
    <property type="match status" value="1"/>
</dbReference>
<keyword evidence="2" id="KW-0732">Signal</keyword>
<comment type="caution">
    <text evidence="7">The sequence shown here is derived from an EMBL/GenBank/DDBJ whole genome shotgun (WGS) entry which is preliminary data.</text>
</comment>
<dbReference type="SUPFAM" id="SSF75005">
    <property type="entry name" value="Arabinanase/levansucrase/invertase"/>
    <property type="match status" value="1"/>
</dbReference>
<keyword evidence="8" id="KW-1185">Reference proteome</keyword>
<dbReference type="CDD" id="cd18820">
    <property type="entry name" value="GH43_LbAraf43-like"/>
    <property type="match status" value="1"/>
</dbReference>
<gene>
    <name evidence="7" type="ORF">KK060_09875</name>
</gene>
<feature type="domain" description="Secretion system C-terminal sorting" evidence="6">
    <location>
        <begin position="361"/>
        <end position="436"/>
    </location>
</feature>
<evidence type="ECO:0000256" key="3">
    <source>
        <dbReference type="ARBA" id="ARBA00022801"/>
    </source>
</evidence>